<keyword evidence="4" id="KW-1185">Reference proteome</keyword>
<dbReference type="VEuPathDB" id="FungiDB:GGTG_04714"/>
<feature type="compositionally biased region" description="Basic and acidic residues" evidence="1">
    <location>
        <begin position="32"/>
        <end position="59"/>
    </location>
</feature>
<protein>
    <submittedName>
        <fullName evidence="2 3">Uncharacterized protein</fullName>
    </submittedName>
</protein>
<dbReference type="AlphaFoldDB" id="J3NTW5"/>
<accession>J3NTW5</accession>
<dbReference type="HOGENOM" id="CLU_2960906_0_0_1"/>
<evidence type="ECO:0000256" key="1">
    <source>
        <dbReference type="SAM" id="MobiDB-lite"/>
    </source>
</evidence>
<reference evidence="2" key="2">
    <citation type="submission" date="2010-07" db="EMBL/GenBank/DDBJ databases">
        <authorList>
            <consortium name="The Broad Institute Genome Sequencing Platform"/>
            <consortium name="Broad Institute Genome Sequencing Center for Infectious Disease"/>
            <person name="Ma L.-J."/>
            <person name="Dead R."/>
            <person name="Young S."/>
            <person name="Zeng Q."/>
            <person name="Koehrsen M."/>
            <person name="Alvarado L."/>
            <person name="Berlin A."/>
            <person name="Chapman S.B."/>
            <person name="Chen Z."/>
            <person name="Freedman E."/>
            <person name="Gellesch M."/>
            <person name="Goldberg J."/>
            <person name="Griggs A."/>
            <person name="Gujja S."/>
            <person name="Heilman E.R."/>
            <person name="Heiman D."/>
            <person name="Hepburn T."/>
            <person name="Howarth C."/>
            <person name="Jen D."/>
            <person name="Larson L."/>
            <person name="Mehta T."/>
            <person name="Neiman D."/>
            <person name="Pearson M."/>
            <person name="Roberts A."/>
            <person name="Saif S."/>
            <person name="Shea T."/>
            <person name="Shenoy N."/>
            <person name="Sisk P."/>
            <person name="Stolte C."/>
            <person name="Sykes S."/>
            <person name="Walk T."/>
            <person name="White J."/>
            <person name="Yandava C."/>
            <person name="Haas B."/>
            <person name="Nusbaum C."/>
            <person name="Birren B."/>
        </authorList>
    </citation>
    <scope>NUCLEOTIDE SEQUENCE</scope>
    <source>
        <strain evidence="2">R3-111a-1</strain>
    </source>
</reference>
<dbReference type="EnsemblFungi" id="EJT79630">
    <property type="protein sequence ID" value="EJT79630"/>
    <property type="gene ID" value="GGTG_04714"/>
</dbReference>
<dbReference type="GeneID" id="20345172"/>
<reference evidence="3" key="5">
    <citation type="submission" date="2018-04" db="UniProtKB">
        <authorList>
            <consortium name="EnsemblFungi"/>
        </authorList>
    </citation>
    <scope>IDENTIFICATION</scope>
    <source>
        <strain evidence="3">R3-111a-1</strain>
    </source>
</reference>
<dbReference type="EMBL" id="GL385396">
    <property type="protein sequence ID" value="EJT79630.1"/>
    <property type="molecule type" value="Genomic_DNA"/>
</dbReference>
<evidence type="ECO:0000313" key="2">
    <source>
        <dbReference type="EMBL" id="EJT79630.1"/>
    </source>
</evidence>
<sequence>MSDDSASVGGRSSHQIHQQRLHQQRRGGGGMLDDRMSDNDDDGQLRRDMPTAKDTFRDA</sequence>
<reference evidence="4" key="1">
    <citation type="submission" date="2010-07" db="EMBL/GenBank/DDBJ databases">
        <title>The genome sequence of Gaeumannomyces graminis var. tritici strain R3-111a-1.</title>
        <authorList>
            <consortium name="The Broad Institute Genome Sequencing Platform"/>
            <person name="Ma L.-J."/>
            <person name="Dead R."/>
            <person name="Young S."/>
            <person name="Zeng Q."/>
            <person name="Koehrsen M."/>
            <person name="Alvarado L."/>
            <person name="Berlin A."/>
            <person name="Chapman S.B."/>
            <person name="Chen Z."/>
            <person name="Freedman E."/>
            <person name="Gellesch M."/>
            <person name="Goldberg J."/>
            <person name="Griggs A."/>
            <person name="Gujja S."/>
            <person name="Heilman E.R."/>
            <person name="Heiman D."/>
            <person name="Hepburn T."/>
            <person name="Howarth C."/>
            <person name="Jen D."/>
            <person name="Larson L."/>
            <person name="Mehta T."/>
            <person name="Neiman D."/>
            <person name="Pearson M."/>
            <person name="Roberts A."/>
            <person name="Saif S."/>
            <person name="Shea T."/>
            <person name="Shenoy N."/>
            <person name="Sisk P."/>
            <person name="Stolte C."/>
            <person name="Sykes S."/>
            <person name="Walk T."/>
            <person name="White J."/>
            <person name="Yandava C."/>
            <person name="Haas B."/>
            <person name="Nusbaum C."/>
            <person name="Birren B."/>
        </authorList>
    </citation>
    <scope>NUCLEOTIDE SEQUENCE [LARGE SCALE GENOMIC DNA]</scope>
    <source>
        <strain evidence="4">R3-111a-1</strain>
    </source>
</reference>
<gene>
    <name evidence="3" type="primary">20345172</name>
    <name evidence="2" type="ORF">GGTG_04714</name>
</gene>
<evidence type="ECO:0000313" key="3">
    <source>
        <dbReference type="EnsemblFungi" id="EJT79630"/>
    </source>
</evidence>
<feature type="region of interest" description="Disordered" evidence="1">
    <location>
        <begin position="1"/>
        <end position="59"/>
    </location>
</feature>
<organism evidence="2">
    <name type="scientific">Gaeumannomyces tritici (strain R3-111a-1)</name>
    <name type="common">Wheat and barley take-all root rot fungus</name>
    <name type="synonym">Gaeumannomyces graminis var. tritici</name>
    <dbReference type="NCBI Taxonomy" id="644352"/>
    <lineage>
        <taxon>Eukaryota</taxon>
        <taxon>Fungi</taxon>
        <taxon>Dikarya</taxon>
        <taxon>Ascomycota</taxon>
        <taxon>Pezizomycotina</taxon>
        <taxon>Sordariomycetes</taxon>
        <taxon>Sordariomycetidae</taxon>
        <taxon>Magnaporthales</taxon>
        <taxon>Magnaporthaceae</taxon>
        <taxon>Gaeumannomyces</taxon>
    </lineage>
</organism>
<reference evidence="3" key="4">
    <citation type="journal article" date="2015" name="G3 (Bethesda)">
        <title>Genome sequences of three phytopathogenic species of the Magnaporthaceae family of fungi.</title>
        <authorList>
            <person name="Okagaki L.H."/>
            <person name="Nunes C.C."/>
            <person name="Sailsbery J."/>
            <person name="Clay B."/>
            <person name="Brown D."/>
            <person name="John T."/>
            <person name="Oh Y."/>
            <person name="Young N."/>
            <person name="Fitzgerald M."/>
            <person name="Haas B.J."/>
            <person name="Zeng Q."/>
            <person name="Young S."/>
            <person name="Adiconis X."/>
            <person name="Fan L."/>
            <person name="Levin J.Z."/>
            <person name="Mitchell T.K."/>
            <person name="Okubara P.A."/>
            <person name="Farman M.L."/>
            <person name="Kohn L.M."/>
            <person name="Birren B."/>
            <person name="Ma L.-J."/>
            <person name="Dean R.A."/>
        </authorList>
    </citation>
    <scope>NUCLEOTIDE SEQUENCE</scope>
    <source>
        <strain evidence="3">R3-111a-1</strain>
    </source>
</reference>
<reference evidence="2" key="3">
    <citation type="submission" date="2010-09" db="EMBL/GenBank/DDBJ databases">
        <title>Annotation of Gaeumannomyces graminis var. tritici R3-111a-1.</title>
        <authorList>
            <consortium name="The Broad Institute Genome Sequencing Platform"/>
            <person name="Ma L.-J."/>
            <person name="Dead R."/>
            <person name="Young S.K."/>
            <person name="Zeng Q."/>
            <person name="Gargeya S."/>
            <person name="Fitzgerald M."/>
            <person name="Haas B."/>
            <person name="Abouelleil A."/>
            <person name="Alvarado L."/>
            <person name="Arachchi H.M."/>
            <person name="Berlin A."/>
            <person name="Brown A."/>
            <person name="Chapman S.B."/>
            <person name="Chen Z."/>
            <person name="Dunbar C."/>
            <person name="Freedman E."/>
            <person name="Gearin G."/>
            <person name="Gellesch M."/>
            <person name="Goldberg J."/>
            <person name="Griggs A."/>
            <person name="Gujja S."/>
            <person name="Heiman D."/>
            <person name="Howarth C."/>
            <person name="Larson L."/>
            <person name="Lui A."/>
            <person name="MacDonald P.J.P."/>
            <person name="Mehta T."/>
            <person name="Montmayeur A."/>
            <person name="Murphy C."/>
            <person name="Neiman D."/>
            <person name="Pearson M."/>
            <person name="Priest M."/>
            <person name="Roberts A."/>
            <person name="Saif S."/>
            <person name="Shea T."/>
            <person name="Shenoy N."/>
            <person name="Sisk P."/>
            <person name="Stolte C."/>
            <person name="Sykes S."/>
            <person name="Yandava C."/>
            <person name="Wortman J."/>
            <person name="Nusbaum C."/>
            <person name="Birren B."/>
        </authorList>
    </citation>
    <scope>NUCLEOTIDE SEQUENCE</scope>
    <source>
        <strain evidence="2">R3-111a-1</strain>
    </source>
</reference>
<dbReference type="RefSeq" id="XP_009220775.1">
    <property type="nucleotide sequence ID" value="XM_009222511.1"/>
</dbReference>
<name>J3NTW5_GAET3</name>
<evidence type="ECO:0000313" key="4">
    <source>
        <dbReference type="Proteomes" id="UP000006039"/>
    </source>
</evidence>
<proteinExistence type="predicted"/>
<dbReference type="Proteomes" id="UP000006039">
    <property type="component" value="Unassembled WGS sequence"/>
</dbReference>